<accession>A0A919Y6P3</accession>
<gene>
    <name evidence="2" type="ORF">J34TS1_00840</name>
</gene>
<dbReference type="AlphaFoldDB" id="A0A919Y6P3"/>
<organism evidence="2 3">
    <name type="scientific">Paenibacillus azoreducens</name>
    <dbReference type="NCBI Taxonomy" id="116718"/>
    <lineage>
        <taxon>Bacteria</taxon>
        <taxon>Bacillati</taxon>
        <taxon>Bacillota</taxon>
        <taxon>Bacilli</taxon>
        <taxon>Bacillales</taxon>
        <taxon>Paenibacillaceae</taxon>
        <taxon>Paenibacillus</taxon>
    </lineage>
</organism>
<reference evidence="2 3" key="1">
    <citation type="submission" date="2021-03" db="EMBL/GenBank/DDBJ databases">
        <title>Antimicrobial resistance genes in bacteria isolated from Japanese honey, and their potential for conferring macrolide and lincosamide resistance in the American foulbrood pathogen Paenibacillus larvae.</title>
        <authorList>
            <person name="Okamoto M."/>
            <person name="Kumagai M."/>
            <person name="Kanamori H."/>
            <person name="Takamatsu D."/>
        </authorList>
    </citation>
    <scope>NUCLEOTIDE SEQUENCE [LARGE SCALE GENOMIC DNA]</scope>
    <source>
        <strain evidence="2 3">J34TS1</strain>
    </source>
</reference>
<proteinExistence type="predicted"/>
<evidence type="ECO:0000256" key="1">
    <source>
        <dbReference type="SAM" id="MobiDB-lite"/>
    </source>
</evidence>
<comment type="caution">
    <text evidence="2">The sequence shown here is derived from an EMBL/GenBank/DDBJ whole genome shotgun (WGS) entry which is preliminary data.</text>
</comment>
<protein>
    <submittedName>
        <fullName evidence="2">Uncharacterized protein</fullName>
    </submittedName>
</protein>
<feature type="compositionally biased region" description="Acidic residues" evidence="1">
    <location>
        <begin position="1"/>
        <end position="17"/>
    </location>
</feature>
<keyword evidence="3" id="KW-1185">Reference proteome</keyword>
<dbReference type="Proteomes" id="UP000682811">
    <property type="component" value="Unassembled WGS sequence"/>
</dbReference>
<sequence length="59" mass="6177">MEADAADPEEVTEESAEVVEKTSLTGRAPAADKEVPPANIAKPAIKTAAERCLIAVEEL</sequence>
<evidence type="ECO:0000313" key="3">
    <source>
        <dbReference type="Proteomes" id="UP000682811"/>
    </source>
</evidence>
<evidence type="ECO:0000313" key="2">
    <source>
        <dbReference type="EMBL" id="GIO45319.1"/>
    </source>
</evidence>
<dbReference type="EMBL" id="BORT01000001">
    <property type="protein sequence ID" value="GIO45319.1"/>
    <property type="molecule type" value="Genomic_DNA"/>
</dbReference>
<name>A0A919Y6P3_9BACL</name>
<feature type="region of interest" description="Disordered" evidence="1">
    <location>
        <begin position="1"/>
        <end position="35"/>
    </location>
</feature>